<comment type="caution">
    <text evidence="2">The sequence shown here is derived from an EMBL/GenBank/DDBJ whole genome shotgun (WGS) entry which is preliminary data.</text>
</comment>
<gene>
    <name evidence="2" type="ORF">FOZ63_022096</name>
</gene>
<sequence>ANTQQELNSIITDLLHTLDGVVADTIDKLNNNNISGGVRGNLHHDGDTHRTVNGREARTNDENNDGPNADDQLAVVYDNDDDDEQNSRELRDVITYIMSTSFRGSSSSSSWIDPVEVYEIWRSNLYSAKYLLPMGTSSPILLIPKV</sequence>
<name>A0A7J6R1Y7_PEROL</name>
<proteinExistence type="predicted"/>
<keyword evidence="3" id="KW-1185">Reference proteome</keyword>
<feature type="non-terminal residue" evidence="2">
    <location>
        <position position="1"/>
    </location>
</feature>
<organism evidence="2 3">
    <name type="scientific">Perkinsus olseni</name>
    <name type="common">Perkinsus atlanticus</name>
    <dbReference type="NCBI Taxonomy" id="32597"/>
    <lineage>
        <taxon>Eukaryota</taxon>
        <taxon>Sar</taxon>
        <taxon>Alveolata</taxon>
        <taxon>Perkinsozoa</taxon>
        <taxon>Perkinsea</taxon>
        <taxon>Perkinsida</taxon>
        <taxon>Perkinsidae</taxon>
        <taxon>Perkinsus</taxon>
    </lineage>
</organism>
<feature type="region of interest" description="Disordered" evidence="1">
    <location>
        <begin position="33"/>
        <end position="73"/>
    </location>
</feature>
<feature type="compositionally biased region" description="Basic and acidic residues" evidence="1">
    <location>
        <begin position="42"/>
        <end position="61"/>
    </location>
</feature>
<dbReference type="Proteomes" id="UP000553632">
    <property type="component" value="Unassembled WGS sequence"/>
</dbReference>
<reference evidence="2 3" key="1">
    <citation type="submission" date="2020-04" db="EMBL/GenBank/DDBJ databases">
        <title>Perkinsus olseni comparative genomics.</title>
        <authorList>
            <person name="Bogema D.R."/>
        </authorList>
    </citation>
    <scope>NUCLEOTIDE SEQUENCE [LARGE SCALE GENOMIC DNA]</scope>
    <source>
        <strain evidence="2 3">ATCC PRA-207</strain>
    </source>
</reference>
<dbReference type="AlphaFoldDB" id="A0A7J6R1Y7"/>
<evidence type="ECO:0000313" key="3">
    <source>
        <dbReference type="Proteomes" id="UP000553632"/>
    </source>
</evidence>
<feature type="non-terminal residue" evidence="2">
    <location>
        <position position="146"/>
    </location>
</feature>
<dbReference type="EMBL" id="JABANO010028591">
    <property type="protein sequence ID" value="KAF4714909.1"/>
    <property type="molecule type" value="Genomic_DNA"/>
</dbReference>
<accession>A0A7J6R1Y7</accession>
<evidence type="ECO:0000313" key="2">
    <source>
        <dbReference type="EMBL" id="KAF4714909.1"/>
    </source>
</evidence>
<protein>
    <submittedName>
        <fullName evidence="2">Uncharacterized protein</fullName>
    </submittedName>
</protein>
<evidence type="ECO:0000256" key="1">
    <source>
        <dbReference type="SAM" id="MobiDB-lite"/>
    </source>
</evidence>